<evidence type="ECO:0000256" key="1">
    <source>
        <dbReference type="SAM" id="SignalP"/>
    </source>
</evidence>
<reference evidence="2" key="1">
    <citation type="submission" date="2014-03" db="EMBL/GenBank/DDBJ databases">
        <title>The sialotranscriptome of Amblyomma triste, Amblyomma parvum and Amblyomma cajennense ticks, uncovered by 454-based RNA-seq.</title>
        <authorList>
            <person name="Garcia G.R."/>
            <person name="Gardinassi L.G."/>
            <person name="Ribeiro J.M."/>
            <person name="Anatriello E."/>
            <person name="Ferreira B.R."/>
            <person name="Moreira H.N."/>
            <person name="Mafra C."/>
            <person name="Olegario M.M."/>
            <person name="Szabo P.J."/>
            <person name="Miranda-Santos I.K."/>
            <person name="Maruyama S.R."/>
        </authorList>
    </citation>
    <scope>NUCLEOTIDE SEQUENCE</scope>
    <source>
        <strain evidence="2">Mato Grasso do Sul</strain>
        <tissue evidence="2">Salivary glands</tissue>
    </source>
</reference>
<sequence>MAKTSWYVLTSPRLRQLSGTALAVAALHALLPVSDASACTDAKTIQFSSASPGKAISADGPATGGLRQLFISAHDIFGAAFVSSTDLPKEFK</sequence>
<evidence type="ECO:0000313" key="2">
    <source>
        <dbReference type="EMBL" id="JAC27521.1"/>
    </source>
</evidence>
<protein>
    <submittedName>
        <fullName evidence="2">Putative secreted protein</fullName>
    </submittedName>
</protein>
<accession>A0A023G071</accession>
<organism evidence="2">
    <name type="scientific">Amblyomma triste</name>
    <name type="common">Neotropical tick</name>
    <dbReference type="NCBI Taxonomy" id="251400"/>
    <lineage>
        <taxon>Eukaryota</taxon>
        <taxon>Metazoa</taxon>
        <taxon>Ecdysozoa</taxon>
        <taxon>Arthropoda</taxon>
        <taxon>Chelicerata</taxon>
        <taxon>Arachnida</taxon>
        <taxon>Acari</taxon>
        <taxon>Parasitiformes</taxon>
        <taxon>Ixodida</taxon>
        <taxon>Ixodoidea</taxon>
        <taxon>Ixodidae</taxon>
        <taxon>Amblyomminae</taxon>
        <taxon>Amblyomma</taxon>
    </lineage>
</organism>
<dbReference type="EMBL" id="GBBM01007897">
    <property type="protein sequence ID" value="JAC27521.1"/>
    <property type="molecule type" value="mRNA"/>
</dbReference>
<dbReference type="AlphaFoldDB" id="A0A023G071"/>
<keyword evidence="1" id="KW-0732">Signal</keyword>
<name>A0A023G071_AMBTT</name>
<proteinExistence type="evidence at transcript level"/>
<feature type="chain" id="PRO_5001516355" evidence="1">
    <location>
        <begin position="37"/>
        <end position="92"/>
    </location>
</feature>
<feature type="non-terminal residue" evidence="2">
    <location>
        <position position="92"/>
    </location>
</feature>
<feature type="signal peptide" evidence="1">
    <location>
        <begin position="1"/>
        <end position="36"/>
    </location>
</feature>